<protein>
    <recommendedName>
        <fullName evidence="5">Alpha-type protein kinase domain-containing protein</fullName>
    </recommendedName>
</protein>
<proteinExistence type="predicted"/>
<dbReference type="Gene3D" id="3.20.200.10">
    <property type="entry name" value="MHCK/EF2 kinase"/>
    <property type="match status" value="1"/>
</dbReference>
<organism evidence="6 7">
    <name type="scientific">Littorina saxatilis</name>
    <dbReference type="NCBI Taxonomy" id="31220"/>
    <lineage>
        <taxon>Eukaryota</taxon>
        <taxon>Metazoa</taxon>
        <taxon>Spiralia</taxon>
        <taxon>Lophotrochozoa</taxon>
        <taxon>Mollusca</taxon>
        <taxon>Gastropoda</taxon>
        <taxon>Caenogastropoda</taxon>
        <taxon>Littorinimorpha</taxon>
        <taxon>Littorinoidea</taxon>
        <taxon>Littorinidae</taxon>
        <taxon>Littorina</taxon>
    </lineage>
</organism>
<dbReference type="AlphaFoldDB" id="A0AAN9BE31"/>
<evidence type="ECO:0000313" key="7">
    <source>
        <dbReference type="Proteomes" id="UP001374579"/>
    </source>
</evidence>
<evidence type="ECO:0000256" key="3">
    <source>
        <dbReference type="ARBA" id="ARBA00022777"/>
    </source>
</evidence>
<evidence type="ECO:0000313" key="6">
    <source>
        <dbReference type="EMBL" id="KAK7103514.1"/>
    </source>
</evidence>
<dbReference type="EMBL" id="JBAMIC010000008">
    <property type="protein sequence ID" value="KAK7103514.1"/>
    <property type="molecule type" value="Genomic_DNA"/>
</dbReference>
<reference evidence="6 7" key="1">
    <citation type="submission" date="2024-02" db="EMBL/GenBank/DDBJ databases">
        <title>Chromosome-scale genome assembly of the rough periwinkle Littorina saxatilis.</title>
        <authorList>
            <person name="De Jode A."/>
            <person name="Faria R."/>
            <person name="Formenti G."/>
            <person name="Sims Y."/>
            <person name="Smith T.P."/>
            <person name="Tracey A."/>
            <person name="Wood J.M.D."/>
            <person name="Zagrodzka Z.B."/>
            <person name="Johannesson K."/>
            <person name="Butlin R.K."/>
            <person name="Leder E.H."/>
        </authorList>
    </citation>
    <scope>NUCLEOTIDE SEQUENCE [LARGE SCALE GENOMIC DNA]</scope>
    <source>
        <strain evidence="6">Snail1</strain>
        <tissue evidence="6">Muscle</tissue>
    </source>
</reference>
<evidence type="ECO:0000256" key="4">
    <source>
        <dbReference type="SAM" id="MobiDB-lite"/>
    </source>
</evidence>
<sequence length="329" mass="36552">MKRPPSQTQGKMAMSVKQEDPSVNRCCSFNSSPFAKGDHWDVHEGFIEGNLIDQLQSVVKSVVKIPTNLYSPSEQVVAEMDKYTFAGSVLQRCPDAAKCVKLVPTFLTARVGKHNALGQENDGDNHNLRDRAKVVVQEHKVGEIEWLLNIGNENQIPPVDLDSGASLLKLVHESYAFSRGQCVIAGMKGVKAHDDTDQMTYYVTSLTIHSREKKYCEKDQGVEGIQLYMNWLGLSTPPPELRDTNADLPRIPWRPKKSSFPKSPDHEAELRSLWGPPPPYPPLPSHSFIAPEPDSLPRTVDQESINKAISVCLSWKGNVYPSSSSAFMG</sequence>
<accession>A0AAN9BE31</accession>
<evidence type="ECO:0000256" key="2">
    <source>
        <dbReference type="ARBA" id="ARBA00022679"/>
    </source>
</evidence>
<gene>
    <name evidence="6" type="ORF">V1264_018396</name>
</gene>
<feature type="region of interest" description="Disordered" evidence="4">
    <location>
        <begin position="246"/>
        <end position="276"/>
    </location>
</feature>
<dbReference type="GO" id="GO:0004674">
    <property type="term" value="F:protein serine/threonine kinase activity"/>
    <property type="evidence" value="ECO:0007669"/>
    <property type="project" value="UniProtKB-KW"/>
</dbReference>
<keyword evidence="7" id="KW-1185">Reference proteome</keyword>
<dbReference type="GO" id="GO:0005524">
    <property type="term" value="F:ATP binding"/>
    <property type="evidence" value="ECO:0007669"/>
    <property type="project" value="InterPro"/>
</dbReference>
<evidence type="ECO:0000256" key="1">
    <source>
        <dbReference type="ARBA" id="ARBA00022527"/>
    </source>
</evidence>
<dbReference type="Pfam" id="PF02816">
    <property type="entry name" value="Alpha_kinase"/>
    <property type="match status" value="1"/>
</dbReference>
<dbReference type="InterPro" id="IPR004166">
    <property type="entry name" value="a-kinase_dom"/>
</dbReference>
<keyword evidence="2" id="KW-0808">Transferase</keyword>
<feature type="domain" description="Alpha-type protein kinase" evidence="5">
    <location>
        <begin position="157"/>
        <end position="229"/>
    </location>
</feature>
<keyword evidence="1" id="KW-0723">Serine/threonine-protein kinase</keyword>
<evidence type="ECO:0000259" key="5">
    <source>
        <dbReference type="Pfam" id="PF02816"/>
    </source>
</evidence>
<comment type="caution">
    <text evidence="6">The sequence shown here is derived from an EMBL/GenBank/DDBJ whole genome shotgun (WGS) entry which is preliminary data.</text>
</comment>
<name>A0AAN9BE31_9CAEN</name>
<keyword evidence="3" id="KW-0418">Kinase</keyword>
<dbReference type="Proteomes" id="UP001374579">
    <property type="component" value="Unassembled WGS sequence"/>
</dbReference>